<accession>A0ACC2XGX6</accession>
<comment type="caution">
    <text evidence="1">The sequence shown here is derived from an EMBL/GenBank/DDBJ whole genome shotgun (WGS) entry which is preliminary data.</text>
</comment>
<evidence type="ECO:0000313" key="1">
    <source>
        <dbReference type="EMBL" id="KAJ9122855.1"/>
    </source>
</evidence>
<keyword evidence="2" id="KW-1185">Reference proteome</keyword>
<organism evidence="1 2">
    <name type="scientific">Naganishia onofrii</name>
    <dbReference type="NCBI Taxonomy" id="1851511"/>
    <lineage>
        <taxon>Eukaryota</taxon>
        <taxon>Fungi</taxon>
        <taxon>Dikarya</taxon>
        <taxon>Basidiomycota</taxon>
        <taxon>Agaricomycotina</taxon>
        <taxon>Tremellomycetes</taxon>
        <taxon>Filobasidiales</taxon>
        <taxon>Filobasidiaceae</taxon>
        <taxon>Naganishia</taxon>
    </lineage>
</organism>
<protein>
    <submittedName>
        <fullName evidence="1">Uncharacterized protein</fullName>
    </submittedName>
</protein>
<sequence length="630" mass="71838">MSLPVVRLPYFFGVPHSTKEVLVEVAQHLAASHQYGSLANLNVCSRWFHQETLPLLYRTVFWESDRKYWIQQDGRIPKGWFYIQFLILKEESMEFLQRYEHCFRPAMQRWEATSNDLEYLFPNLQLILLQGEQSIREQARWPVVHSSNGKPTTKYPSWRDNYTSIETRTECKIKIIKPTSIRQLLHGVGSMGSNRYTSLLGLRFDTHGRSLYAVHDCVREIIIGKNGKWVNESEDECSLGGVRFLRCLAVDLASKPAKKENSLSLHIEGASCDLHAVDQFQSISKLVTWLSAYMPHRLATQWMWNFSVDLNYVDMVKSLLRELVPGNVRDRLVVPLPIGVIVQVICEEFDPLLEEVKNCLMGFVDNYQRMDEQSVLPPASDKRSCDNLRRIEKWENDWWEPEADQGIDIAFNTLYTADENEDSNMGTDHYRWQLIASIRFRRAGNVSFRVRDVAVHLFYRRGTRSGTVLERPAIYTRVYYAKDKVPEEDNDEDALPGESNKGIDESVRPRLRNGRTVLGANGMIETAPQAQEGGSRNTSPTSPPYSPVSYPSAPQPKALPFSSLQYASTSHVPPPAINADLTQKAVVYNLPQAETAGTSTASKSSTSRRRPPRPDSWAAGYPATPTISNW</sequence>
<dbReference type="EMBL" id="JASBWV010000013">
    <property type="protein sequence ID" value="KAJ9122855.1"/>
    <property type="molecule type" value="Genomic_DNA"/>
</dbReference>
<dbReference type="Proteomes" id="UP001234202">
    <property type="component" value="Unassembled WGS sequence"/>
</dbReference>
<name>A0ACC2XGX6_9TREE</name>
<reference evidence="1" key="1">
    <citation type="submission" date="2023-04" db="EMBL/GenBank/DDBJ databases">
        <title>Draft Genome sequencing of Naganishia species isolated from polar environments using Oxford Nanopore Technology.</title>
        <authorList>
            <person name="Leo P."/>
            <person name="Venkateswaran K."/>
        </authorList>
    </citation>
    <scope>NUCLEOTIDE SEQUENCE</scope>
    <source>
        <strain evidence="1">DBVPG 5303</strain>
    </source>
</reference>
<proteinExistence type="predicted"/>
<evidence type="ECO:0000313" key="2">
    <source>
        <dbReference type="Proteomes" id="UP001234202"/>
    </source>
</evidence>
<gene>
    <name evidence="1" type="ORF">QFC24_003893</name>
</gene>